<evidence type="ECO:0000313" key="15">
    <source>
        <dbReference type="Proteomes" id="UP000256977"/>
    </source>
</evidence>
<keyword evidence="12" id="KW-1133">Transmembrane helix</keyword>
<feature type="transmembrane region" description="Helical" evidence="12">
    <location>
        <begin position="299"/>
        <end position="326"/>
    </location>
</feature>
<proteinExistence type="predicted"/>
<dbReference type="Pfam" id="PF00672">
    <property type="entry name" value="HAMP"/>
    <property type="match status" value="1"/>
</dbReference>
<keyword evidence="10" id="KW-0902">Two-component regulatory system</keyword>
<keyword evidence="8 14" id="KW-0418">Kinase</keyword>
<keyword evidence="5" id="KW-0597">Phosphoprotein</keyword>
<keyword evidence="11 12" id="KW-0472">Membrane</keyword>
<evidence type="ECO:0000256" key="2">
    <source>
        <dbReference type="ARBA" id="ARBA00004651"/>
    </source>
</evidence>
<dbReference type="PANTHER" id="PTHR34220">
    <property type="entry name" value="SENSOR HISTIDINE KINASE YPDA"/>
    <property type="match status" value="1"/>
</dbReference>
<dbReference type="AlphaFoldDB" id="A0A3D9I912"/>
<reference evidence="14 15" key="1">
    <citation type="submission" date="2018-07" db="EMBL/GenBank/DDBJ databases">
        <title>Genomic Encyclopedia of Type Strains, Phase III (KMG-III): the genomes of soil and plant-associated and newly described type strains.</title>
        <authorList>
            <person name="Whitman W."/>
        </authorList>
    </citation>
    <scope>NUCLEOTIDE SEQUENCE [LARGE SCALE GENOMIC DNA]</scope>
    <source>
        <strain evidence="14 15">CECT 7287</strain>
    </source>
</reference>
<keyword evidence="7" id="KW-0547">Nucleotide-binding</keyword>
<dbReference type="SMART" id="SM00387">
    <property type="entry name" value="HATPase_c"/>
    <property type="match status" value="1"/>
</dbReference>
<dbReference type="InterPro" id="IPR005467">
    <property type="entry name" value="His_kinase_dom"/>
</dbReference>
<keyword evidence="9" id="KW-0067">ATP-binding</keyword>
<evidence type="ECO:0000313" key="14">
    <source>
        <dbReference type="EMBL" id="RED58191.1"/>
    </source>
</evidence>
<dbReference type="CDD" id="cd06225">
    <property type="entry name" value="HAMP"/>
    <property type="match status" value="1"/>
</dbReference>
<keyword evidence="4" id="KW-1003">Cell membrane</keyword>
<evidence type="ECO:0000256" key="7">
    <source>
        <dbReference type="ARBA" id="ARBA00022741"/>
    </source>
</evidence>
<evidence type="ECO:0000256" key="12">
    <source>
        <dbReference type="SAM" id="Phobius"/>
    </source>
</evidence>
<dbReference type="GO" id="GO:0000155">
    <property type="term" value="F:phosphorelay sensor kinase activity"/>
    <property type="evidence" value="ECO:0007669"/>
    <property type="project" value="InterPro"/>
</dbReference>
<dbReference type="EMBL" id="QRDZ01000034">
    <property type="protein sequence ID" value="RED58191.1"/>
    <property type="molecule type" value="Genomic_DNA"/>
</dbReference>
<protein>
    <recommendedName>
        <fullName evidence="3">histidine kinase</fullName>
        <ecNumber evidence="3">2.7.13.3</ecNumber>
    </recommendedName>
</protein>
<accession>A0A3D9I912</accession>
<dbReference type="Gene3D" id="3.30.565.10">
    <property type="entry name" value="Histidine kinase-like ATPase, C-terminal domain"/>
    <property type="match status" value="1"/>
</dbReference>
<sequence>MSDRLLRRFRNWGLKHKLILAFALLIGFVVVTSGLIIYTISKNRLEQTNRQLLLQNLKQTGALIDSKLDSYFLKSEIIFSNTHLQNFLRTQYGDLYSVYDAYQNQLSKVLEPVLMDMTYASTKGSELINVTIYTPNETLPKDSGILKDIKEIEGKTWVQELRQSKEKYQWQWVHEESGRKYISIHRLLTSFIDLKELGVLSIHIPEEVFVKLLQQNNEGSRSVLFLLGDSGDEIRSRSGAMLPEKDVALLRASDSREQVEKRTIEGQEFLFASIESTATGWHLAALMPYSDVTKPLKPIGYAVALILVVSLLLGLVLIVFIAHLTTRRLQLVIRKMNRVKSNWNEPLQLIAGRDEIGQLDATFNELIQALKITTEERVRLQVQKSSLQVELLQAQINPHLLYNTLATIQWKAKKADALEISDVSEALVRFFRHFLNHGDSRSTFGQELRLIGEYTKILRFTYNMAFEETIEFEEDIMAMGIPHLLLQPIVENAVVHGLRPKKAQGSLLIRGTKEGGRIIVEIIDDGVGMAPEQTDRINRSEQARPSYRGYGFLNVRKRILLGLGEEYGIQVESRPGAGTRVTLRLPAEYESSLE</sequence>
<evidence type="ECO:0000256" key="10">
    <source>
        <dbReference type="ARBA" id="ARBA00023012"/>
    </source>
</evidence>
<evidence type="ECO:0000256" key="11">
    <source>
        <dbReference type="ARBA" id="ARBA00023136"/>
    </source>
</evidence>
<dbReference type="Gene3D" id="6.10.340.10">
    <property type="match status" value="1"/>
</dbReference>
<keyword evidence="6" id="KW-0808">Transferase</keyword>
<name>A0A3D9I912_9BACL</name>
<dbReference type="EC" id="2.7.13.3" evidence="3"/>
<evidence type="ECO:0000259" key="13">
    <source>
        <dbReference type="PROSITE" id="PS50109"/>
    </source>
</evidence>
<comment type="catalytic activity">
    <reaction evidence="1">
        <text>ATP + protein L-histidine = ADP + protein N-phospho-L-histidine.</text>
        <dbReference type="EC" id="2.7.13.3"/>
    </reaction>
</comment>
<dbReference type="GO" id="GO:0005524">
    <property type="term" value="F:ATP binding"/>
    <property type="evidence" value="ECO:0007669"/>
    <property type="project" value="UniProtKB-KW"/>
</dbReference>
<evidence type="ECO:0000256" key="1">
    <source>
        <dbReference type="ARBA" id="ARBA00000085"/>
    </source>
</evidence>
<dbReference type="Pfam" id="PF02518">
    <property type="entry name" value="HATPase_c"/>
    <property type="match status" value="1"/>
</dbReference>
<dbReference type="GO" id="GO:0005886">
    <property type="term" value="C:plasma membrane"/>
    <property type="evidence" value="ECO:0007669"/>
    <property type="project" value="UniProtKB-SubCell"/>
</dbReference>
<dbReference type="SUPFAM" id="SSF55874">
    <property type="entry name" value="ATPase domain of HSP90 chaperone/DNA topoisomerase II/histidine kinase"/>
    <property type="match status" value="1"/>
</dbReference>
<dbReference type="InterPro" id="IPR003660">
    <property type="entry name" value="HAMP_dom"/>
</dbReference>
<gene>
    <name evidence="14" type="ORF">DFP98_13433</name>
</gene>
<evidence type="ECO:0000256" key="9">
    <source>
        <dbReference type="ARBA" id="ARBA00022840"/>
    </source>
</evidence>
<evidence type="ECO:0000256" key="4">
    <source>
        <dbReference type="ARBA" id="ARBA00022475"/>
    </source>
</evidence>
<comment type="caution">
    <text evidence="14">The sequence shown here is derived from an EMBL/GenBank/DDBJ whole genome shotgun (WGS) entry which is preliminary data.</text>
</comment>
<dbReference type="InterPro" id="IPR010559">
    <property type="entry name" value="Sig_transdc_His_kin_internal"/>
</dbReference>
<evidence type="ECO:0000256" key="8">
    <source>
        <dbReference type="ARBA" id="ARBA00022777"/>
    </source>
</evidence>
<dbReference type="PROSITE" id="PS50109">
    <property type="entry name" value="HIS_KIN"/>
    <property type="match status" value="1"/>
</dbReference>
<organism evidence="14 15">
    <name type="scientific">Cohnella phaseoli</name>
    <dbReference type="NCBI Taxonomy" id="456490"/>
    <lineage>
        <taxon>Bacteria</taxon>
        <taxon>Bacillati</taxon>
        <taxon>Bacillota</taxon>
        <taxon>Bacilli</taxon>
        <taxon>Bacillales</taxon>
        <taxon>Paenibacillaceae</taxon>
        <taxon>Cohnella</taxon>
    </lineage>
</organism>
<feature type="domain" description="Histidine kinase" evidence="13">
    <location>
        <begin position="486"/>
        <end position="589"/>
    </location>
</feature>
<dbReference type="OrthoDB" id="9776552at2"/>
<dbReference type="InterPro" id="IPR003594">
    <property type="entry name" value="HATPase_dom"/>
</dbReference>
<dbReference type="Pfam" id="PF06580">
    <property type="entry name" value="His_kinase"/>
    <property type="match status" value="1"/>
</dbReference>
<evidence type="ECO:0000256" key="5">
    <source>
        <dbReference type="ARBA" id="ARBA00022553"/>
    </source>
</evidence>
<keyword evidence="15" id="KW-1185">Reference proteome</keyword>
<dbReference type="InterPro" id="IPR036890">
    <property type="entry name" value="HATPase_C_sf"/>
</dbReference>
<dbReference type="Proteomes" id="UP000256977">
    <property type="component" value="Unassembled WGS sequence"/>
</dbReference>
<evidence type="ECO:0000256" key="6">
    <source>
        <dbReference type="ARBA" id="ARBA00022679"/>
    </source>
</evidence>
<dbReference type="InterPro" id="IPR050640">
    <property type="entry name" value="Bact_2-comp_sensor_kinase"/>
</dbReference>
<feature type="transmembrane region" description="Helical" evidence="12">
    <location>
        <begin position="20"/>
        <end position="40"/>
    </location>
</feature>
<keyword evidence="12" id="KW-0812">Transmembrane</keyword>
<comment type="subcellular location">
    <subcellularLocation>
        <location evidence="2">Cell membrane</location>
        <topology evidence="2">Multi-pass membrane protein</topology>
    </subcellularLocation>
</comment>
<evidence type="ECO:0000256" key="3">
    <source>
        <dbReference type="ARBA" id="ARBA00012438"/>
    </source>
</evidence>
<dbReference type="PANTHER" id="PTHR34220:SF7">
    <property type="entry name" value="SENSOR HISTIDINE KINASE YPDA"/>
    <property type="match status" value="1"/>
</dbReference>
<dbReference type="RefSeq" id="WP_116064559.1">
    <property type="nucleotide sequence ID" value="NZ_QRDZ01000034.1"/>
</dbReference>